<protein>
    <submittedName>
        <fullName evidence="8">Pyridoxal phosphate-dependent aminotransferase</fullName>
    </submittedName>
</protein>
<feature type="region of interest" description="Disordered" evidence="6">
    <location>
        <begin position="1"/>
        <end position="33"/>
    </location>
</feature>
<proteinExistence type="inferred from homology"/>
<reference evidence="8 9" key="1">
    <citation type="journal article" date="2019" name="Int. J. Syst. Evol. Microbiol.">
        <title>The Global Catalogue of Microorganisms (GCM) 10K type strain sequencing project: providing services to taxonomists for standard genome sequencing and annotation.</title>
        <authorList>
            <consortium name="The Broad Institute Genomics Platform"/>
            <consortium name="The Broad Institute Genome Sequencing Center for Infectious Disease"/>
            <person name="Wu L."/>
            <person name="Ma J."/>
        </authorList>
    </citation>
    <scope>NUCLEOTIDE SEQUENCE [LARGE SCALE GENOMIC DNA]</scope>
    <source>
        <strain evidence="8 9">JCM 11117</strain>
    </source>
</reference>
<accession>A0ABN1N6P5</accession>
<dbReference type="Proteomes" id="UP001499967">
    <property type="component" value="Unassembled WGS sequence"/>
</dbReference>
<evidence type="ECO:0000259" key="7">
    <source>
        <dbReference type="Pfam" id="PF00155"/>
    </source>
</evidence>
<keyword evidence="5" id="KW-0663">Pyridoxal phosphate</keyword>
<dbReference type="InterPro" id="IPR050596">
    <property type="entry name" value="AspAT/PAT-like"/>
</dbReference>
<dbReference type="NCBIfam" id="NF004854">
    <property type="entry name" value="PRK06207.1"/>
    <property type="match status" value="1"/>
</dbReference>
<evidence type="ECO:0000256" key="6">
    <source>
        <dbReference type="SAM" id="MobiDB-lite"/>
    </source>
</evidence>
<keyword evidence="9" id="KW-1185">Reference proteome</keyword>
<sequence>MSSHGSATAPGRFDTIDVRNAPGQHRPDGAGTPAGVDFSHGDVAAFPPSPAAVSAVLGAIEDGGEQAYSRYRGHRSVRAPLAERLARFTGAPVDPDRELVITPGTQAGLFLALSALVEPGDRVMVVEPDYFANRRIVTYLGGHVVPIRLSYEDTSAPARLDVDAVRAAARDGVRTLVLSNPNNPTGVLHAAEQLHEIAEIANRYGVTVVADELYSRLVYPGHRATHLRSCGIEPDRCVTLLGPSKTESLSGFRVGAAIGPAAVVDRMEKLLAIVSLRAGGYSQSALHSWFTEPEGWLDARIAAHRRIRDDLLAVFDAAPGFHVRPTEGGSYLFPRLPAMAVPAAEFPAELRRRTGIVVTAGAEFGPGHDGSVRLNFSQDHERAVAAVRTLVEVALDLAP</sequence>
<evidence type="ECO:0000256" key="1">
    <source>
        <dbReference type="ARBA" id="ARBA00001933"/>
    </source>
</evidence>
<keyword evidence="3 8" id="KW-0032">Aminotransferase</keyword>
<dbReference type="InterPro" id="IPR004839">
    <property type="entry name" value="Aminotransferase_I/II_large"/>
</dbReference>
<dbReference type="InterPro" id="IPR015421">
    <property type="entry name" value="PyrdxlP-dep_Trfase_major"/>
</dbReference>
<dbReference type="CDD" id="cd00609">
    <property type="entry name" value="AAT_like"/>
    <property type="match status" value="1"/>
</dbReference>
<dbReference type="PANTHER" id="PTHR46383">
    <property type="entry name" value="ASPARTATE AMINOTRANSFERASE"/>
    <property type="match status" value="1"/>
</dbReference>
<dbReference type="RefSeq" id="WP_343944150.1">
    <property type="nucleotide sequence ID" value="NZ_BAAAHP010000161.1"/>
</dbReference>
<comment type="cofactor">
    <cofactor evidence="1">
        <name>pyridoxal 5'-phosphate</name>
        <dbReference type="ChEBI" id="CHEBI:597326"/>
    </cofactor>
</comment>
<evidence type="ECO:0000256" key="4">
    <source>
        <dbReference type="ARBA" id="ARBA00022679"/>
    </source>
</evidence>
<comment type="similarity">
    <text evidence="2">Belongs to the class-I pyridoxal-phosphate-dependent aminotransferase family.</text>
</comment>
<dbReference type="EMBL" id="BAAAHP010000161">
    <property type="protein sequence ID" value="GAA0895510.1"/>
    <property type="molecule type" value="Genomic_DNA"/>
</dbReference>
<comment type="caution">
    <text evidence="8">The sequence shown here is derived from an EMBL/GenBank/DDBJ whole genome shotgun (WGS) entry which is preliminary data.</text>
</comment>
<evidence type="ECO:0000256" key="2">
    <source>
        <dbReference type="ARBA" id="ARBA00007441"/>
    </source>
</evidence>
<dbReference type="InterPro" id="IPR015424">
    <property type="entry name" value="PyrdxlP-dep_Trfase"/>
</dbReference>
<dbReference type="GO" id="GO:0008483">
    <property type="term" value="F:transaminase activity"/>
    <property type="evidence" value="ECO:0007669"/>
    <property type="project" value="UniProtKB-KW"/>
</dbReference>
<evidence type="ECO:0000256" key="3">
    <source>
        <dbReference type="ARBA" id="ARBA00022576"/>
    </source>
</evidence>
<dbReference type="Pfam" id="PF00155">
    <property type="entry name" value="Aminotran_1_2"/>
    <property type="match status" value="1"/>
</dbReference>
<dbReference type="PANTHER" id="PTHR46383:SF1">
    <property type="entry name" value="ASPARTATE AMINOTRANSFERASE"/>
    <property type="match status" value="1"/>
</dbReference>
<evidence type="ECO:0000313" key="8">
    <source>
        <dbReference type="EMBL" id="GAA0895510.1"/>
    </source>
</evidence>
<organism evidence="8 9">
    <name type="scientific">Pseudonocardia zijingensis</name>
    <dbReference type="NCBI Taxonomy" id="153376"/>
    <lineage>
        <taxon>Bacteria</taxon>
        <taxon>Bacillati</taxon>
        <taxon>Actinomycetota</taxon>
        <taxon>Actinomycetes</taxon>
        <taxon>Pseudonocardiales</taxon>
        <taxon>Pseudonocardiaceae</taxon>
        <taxon>Pseudonocardia</taxon>
    </lineage>
</organism>
<name>A0ABN1N6P5_9PSEU</name>
<keyword evidence="4" id="KW-0808">Transferase</keyword>
<dbReference type="Gene3D" id="3.90.1150.10">
    <property type="entry name" value="Aspartate Aminotransferase, domain 1"/>
    <property type="match status" value="1"/>
</dbReference>
<dbReference type="Gene3D" id="3.40.640.10">
    <property type="entry name" value="Type I PLP-dependent aspartate aminotransferase-like (Major domain)"/>
    <property type="match status" value="1"/>
</dbReference>
<evidence type="ECO:0000313" key="9">
    <source>
        <dbReference type="Proteomes" id="UP001499967"/>
    </source>
</evidence>
<feature type="domain" description="Aminotransferase class I/classII large" evidence="7">
    <location>
        <begin position="47"/>
        <end position="382"/>
    </location>
</feature>
<dbReference type="InterPro" id="IPR015422">
    <property type="entry name" value="PyrdxlP-dep_Trfase_small"/>
</dbReference>
<gene>
    <name evidence="8" type="ORF">GCM10009559_51530</name>
</gene>
<dbReference type="SUPFAM" id="SSF53383">
    <property type="entry name" value="PLP-dependent transferases"/>
    <property type="match status" value="1"/>
</dbReference>
<evidence type="ECO:0000256" key="5">
    <source>
        <dbReference type="ARBA" id="ARBA00022898"/>
    </source>
</evidence>